<evidence type="ECO:0000313" key="2">
    <source>
        <dbReference type="EMBL" id="KAJ7970647.1"/>
    </source>
</evidence>
<feature type="region of interest" description="Disordered" evidence="1">
    <location>
        <begin position="321"/>
        <end position="355"/>
    </location>
</feature>
<proteinExistence type="predicted"/>
<feature type="region of interest" description="Disordered" evidence="1">
    <location>
        <begin position="1218"/>
        <end position="1287"/>
    </location>
</feature>
<dbReference type="KEGG" id="qsa:O6P43_008796"/>
<keyword evidence="3" id="KW-1185">Reference proteome</keyword>
<feature type="region of interest" description="Disordered" evidence="1">
    <location>
        <begin position="623"/>
        <end position="644"/>
    </location>
</feature>
<gene>
    <name evidence="2" type="ORF">O6P43_008796</name>
</gene>
<evidence type="ECO:0000256" key="1">
    <source>
        <dbReference type="SAM" id="MobiDB-lite"/>
    </source>
</evidence>
<dbReference type="PANTHER" id="PTHR33416">
    <property type="entry name" value="NUCLEAR PORE COMPLEX PROTEIN NUP1"/>
    <property type="match status" value="1"/>
</dbReference>
<sequence length="1287" mass="133733">MATAREENRYEEGGLGTGGKFRKRPFRRTQTTPYDRPPTALRNSTSNNGWLSKLVDPAQRLITSSAHRLFSSVFRKRLPAPPPPRPYSPGADDETLDIPQEAIALDNAGKQEGAIDQSEKQTNTSDRGSLAELEKLLNQKTFTRFEIDRLTALLHSRTVDSPAGEEHKRHEVIPSKLVLSHNQKEELPKLSTLENGIESHIVSTPYVSPSVLGGDVATPAELAKAYMGSRPSKVSPSVLRLRSQAFREEPTLVNSQSFVNISPIMSNAPRSSSHGGAIENGFITPRSRGRSAIYSMARTPYSKVYSTSTLKGVGSTVDAYGGPSSSAQSAWDHNRHSGSKQGAVKRRSSVVESDLGSVGPIRRIRQKSNLLSSKGLSIPASGSPLSASGSRVGIGTTQHASSSMQKPLLLGEAKHFHMKMSTENVDDTMPATSFPPLPSKSSEMGSKILQQLDKLVLPKEKSEIRLPTVVDKAPTKLSPSMLHGQALRSLENVDSSKFLEDIRDYNELENLVNNTSGAQCLTPQNQDKVGNGSLRIISSSERLAPDVTDVDSTFSNKNTVSITMTVDSSVIKPVSDPPKKQAFHMSAHEDYLELDDDVYPNGSAASPSLEGKEKMYNTTVAEKASHTEATAQGKPPASSPSLVVQPAASAAVQSTLAFEKTTTPNELSSSFPTPTAGNKVQTLAAVPVSAGDKVTSLMGPIFSFDSNKDFDKLSQKTLISVSSVGGDSAGLKVDASSDPKLLSSNSSAIVAGTTDLMPKVPEARSVDNKNDSNAGFFFSSQTALPSAVSTPVPTSTTTTFSFINNKNIPNQNNGSLASSPSPFSSTFPSPVPNNITLQNPLISSSLIASSSSTAITSSRSTAAMTASSNGSPSTSAAAVSNFGSLQVPSTSSLPVSSTSVTDPVETKIRQGPGFSNLSNTIFGGASATNRSTGSSIFGFSSSATSTANNPSQGSAFGGQAPLASTGVATFGFSSSPTSTANNPSQGSAFGGQASLATTGVATSGFCFSPTSTANNLSQGSSFGGQASLATTGVATFTQSLPNQFSSATSFPSFGLTANTAFSSGSSSFASSTPATNIFNSDKSFGISTSASSSEANHVSSSSGAASSLFGTSPFGSTFSSSSPPAAFSFGAAASSTSAPLVFGSSIGASPFSFTSAAATTPQPVFGSPNPVSPFGSAPLVNNNDQMNMEDSMAEDAIQASTPSGPAFGQSPVLPAAANFRFGPNTPSGGSPFQFASQQNLSDAQNPSLFQPSGSLEFNAGGSFSLGSGGGDKSNRRFIRVKSKQRKK</sequence>
<feature type="compositionally biased region" description="Low complexity" evidence="1">
    <location>
        <begin position="635"/>
        <end position="644"/>
    </location>
</feature>
<dbReference type="GO" id="GO:0016973">
    <property type="term" value="P:poly(A)+ mRNA export from nucleus"/>
    <property type="evidence" value="ECO:0007669"/>
    <property type="project" value="TreeGrafter"/>
</dbReference>
<feature type="compositionally biased region" description="Polar residues" evidence="1">
    <location>
        <begin position="41"/>
        <end position="50"/>
    </location>
</feature>
<reference evidence="2" key="1">
    <citation type="journal article" date="2023" name="Science">
        <title>Elucidation of the pathway for biosynthesis of saponin adjuvants from the soapbark tree.</title>
        <authorList>
            <person name="Reed J."/>
            <person name="Orme A."/>
            <person name="El-Demerdash A."/>
            <person name="Owen C."/>
            <person name="Martin L.B.B."/>
            <person name="Misra R.C."/>
            <person name="Kikuchi S."/>
            <person name="Rejzek M."/>
            <person name="Martin A.C."/>
            <person name="Harkess A."/>
            <person name="Leebens-Mack J."/>
            <person name="Louveau T."/>
            <person name="Stephenson M.J."/>
            <person name="Osbourn A."/>
        </authorList>
    </citation>
    <scope>NUCLEOTIDE SEQUENCE</scope>
    <source>
        <strain evidence="2">S10</strain>
    </source>
</reference>
<comment type="caution">
    <text evidence="2">The sequence shown here is derived from an EMBL/GenBank/DDBJ whole genome shotgun (WGS) entry which is preliminary data.</text>
</comment>
<dbReference type="GO" id="GO:0005635">
    <property type="term" value="C:nuclear envelope"/>
    <property type="evidence" value="ECO:0007669"/>
    <property type="project" value="TreeGrafter"/>
</dbReference>
<name>A0AAD7PX03_QUISA</name>
<feature type="region of interest" description="Disordered" evidence="1">
    <location>
        <begin position="811"/>
        <end position="830"/>
    </location>
</feature>
<feature type="compositionally biased region" description="Basic and acidic residues" evidence="1">
    <location>
        <begin position="1"/>
        <end position="12"/>
    </location>
</feature>
<dbReference type="PANTHER" id="PTHR33416:SF20">
    <property type="entry name" value="NUCLEAR PORE COMPLEX PROTEIN NUP1"/>
    <property type="match status" value="1"/>
</dbReference>
<feature type="region of interest" description="Disordered" evidence="1">
    <location>
        <begin position="374"/>
        <end position="404"/>
    </location>
</feature>
<organism evidence="2 3">
    <name type="scientific">Quillaja saponaria</name>
    <name type="common">Soap bark tree</name>
    <dbReference type="NCBI Taxonomy" id="32244"/>
    <lineage>
        <taxon>Eukaryota</taxon>
        <taxon>Viridiplantae</taxon>
        <taxon>Streptophyta</taxon>
        <taxon>Embryophyta</taxon>
        <taxon>Tracheophyta</taxon>
        <taxon>Spermatophyta</taxon>
        <taxon>Magnoliopsida</taxon>
        <taxon>eudicotyledons</taxon>
        <taxon>Gunneridae</taxon>
        <taxon>Pentapetalae</taxon>
        <taxon>rosids</taxon>
        <taxon>fabids</taxon>
        <taxon>Fabales</taxon>
        <taxon>Quillajaceae</taxon>
        <taxon>Quillaja</taxon>
    </lineage>
</organism>
<feature type="compositionally biased region" description="Basic residues" evidence="1">
    <location>
        <begin position="1275"/>
        <end position="1287"/>
    </location>
</feature>
<feature type="compositionally biased region" description="Low complexity" evidence="1">
    <location>
        <begin position="811"/>
        <end position="828"/>
    </location>
</feature>
<feature type="compositionally biased region" description="Polar residues" evidence="1">
    <location>
        <begin position="1224"/>
        <end position="1255"/>
    </location>
</feature>
<feature type="region of interest" description="Disordered" evidence="1">
    <location>
        <begin position="75"/>
        <end position="94"/>
    </location>
</feature>
<dbReference type="GO" id="GO:0071763">
    <property type="term" value="P:nuclear membrane organization"/>
    <property type="evidence" value="ECO:0007669"/>
    <property type="project" value="TreeGrafter"/>
</dbReference>
<dbReference type="EMBL" id="JARAOO010000004">
    <property type="protein sequence ID" value="KAJ7970647.1"/>
    <property type="molecule type" value="Genomic_DNA"/>
</dbReference>
<protein>
    <submittedName>
        <fullName evidence="2">Nuclear pore complex protein NUP1</fullName>
    </submittedName>
</protein>
<feature type="compositionally biased region" description="Low complexity" evidence="1">
    <location>
        <begin position="376"/>
        <end position="390"/>
    </location>
</feature>
<dbReference type="Proteomes" id="UP001163823">
    <property type="component" value="Chromosome 4"/>
</dbReference>
<evidence type="ECO:0000313" key="3">
    <source>
        <dbReference type="Proteomes" id="UP001163823"/>
    </source>
</evidence>
<feature type="compositionally biased region" description="Polar residues" evidence="1">
    <location>
        <begin position="395"/>
        <end position="404"/>
    </location>
</feature>
<feature type="region of interest" description="Disordered" evidence="1">
    <location>
        <begin position="1"/>
        <end position="50"/>
    </location>
</feature>
<accession>A0AAD7PX03</accession>